<accession>A0A212C017</accession>
<name>A0A212C017_CEREH</name>
<organism evidence="1 2">
    <name type="scientific">Cervus elaphus hippelaphus</name>
    <name type="common">European red deer</name>
    <dbReference type="NCBI Taxonomy" id="46360"/>
    <lineage>
        <taxon>Eukaryota</taxon>
        <taxon>Metazoa</taxon>
        <taxon>Chordata</taxon>
        <taxon>Craniata</taxon>
        <taxon>Vertebrata</taxon>
        <taxon>Euteleostomi</taxon>
        <taxon>Mammalia</taxon>
        <taxon>Eutheria</taxon>
        <taxon>Laurasiatheria</taxon>
        <taxon>Artiodactyla</taxon>
        <taxon>Ruminantia</taxon>
        <taxon>Pecora</taxon>
        <taxon>Cervidae</taxon>
        <taxon>Cervinae</taxon>
        <taxon>Cervus</taxon>
    </lineage>
</organism>
<keyword evidence="2" id="KW-1185">Reference proteome</keyword>
<protein>
    <submittedName>
        <fullName evidence="1">Uncharacterized protein</fullName>
    </submittedName>
</protein>
<reference evidence="1 2" key="1">
    <citation type="journal article" date="2018" name="Mol. Genet. Genomics">
        <title>The red deer Cervus elaphus genome CerEla1.0: sequencing, annotating, genes, and chromosomes.</title>
        <authorList>
            <person name="Bana N.A."/>
            <person name="Nyiri A."/>
            <person name="Nagy J."/>
            <person name="Frank K."/>
            <person name="Nagy T."/>
            <person name="Steger V."/>
            <person name="Schiller M."/>
            <person name="Lakatos P."/>
            <person name="Sugar L."/>
            <person name="Horn P."/>
            <person name="Barta E."/>
            <person name="Orosz L."/>
        </authorList>
    </citation>
    <scope>NUCLEOTIDE SEQUENCE [LARGE SCALE GENOMIC DNA]</scope>
    <source>
        <strain evidence="1">Hungarian</strain>
    </source>
</reference>
<evidence type="ECO:0000313" key="2">
    <source>
        <dbReference type="Proteomes" id="UP000242450"/>
    </source>
</evidence>
<dbReference type="AlphaFoldDB" id="A0A212C017"/>
<gene>
    <name evidence="1" type="ORF">Celaphus_00010018</name>
</gene>
<sequence length="23" mass="2572">MLLEEIMKGSLDLVILTKEVPSI</sequence>
<evidence type="ECO:0000313" key="1">
    <source>
        <dbReference type="EMBL" id="OWJ99296.1"/>
    </source>
</evidence>
<dbReference type="Proteomes" id="UP000242450">
    <property type="component" value="Chromosome X"/>
</dbReference>
<comment type="caution">
    <text evidence="1">The sequence shown here is derived from an EMBL/GenBank/DDBJ whole genome shotgun (WGS) entry which is preliminary data.</text>
</comment>
<proteinExistence type="predicted"/>
<dbReference type="EMBL" id="MKHE01000034">
    <property type="protein sequence ID" value="OWJ99296.1"/>
    <property type="molecule type" value="Genomic_DNA"/>
</dbReference>